<feature type="transmembrane region" description="Helical" evidence="1">
    <location>
        <begin position="323"/>
        <end position="346"/>
    </location>
</feature>
<dbReference type="Proteomes" id="UP000828390">
    <property type="component" value="Unassembled WGS sequence"/>
</dbReference>
<keyword evidence="1" id="KW-1133">Transmembrane helix</keyword>
<dbReference type="Pfam" id="PF07699">
    <property type="entry name" value="Ephrin_rec_like"/>
    <property type="match status" value="1"/>
</dbReference>
<dbReference type="SUPFAM" id="SSF57184">
    <property type="entry name" value="Growth factor receptor domain"/>
    <property type="match status" value="1"/>
</dbReference>
<evidence type="ECO:0000256" key="1">
    <source>
        <dbReference type="SAM" id="Phobius"/>
    </source>
</evidence>
<protein>
    <recommendedName>
        <fullName evidence="2">Tyrosine-protein kinase ephrin type A/B receptor-like domain-containing protein</fullName>
    </recommendedName>
</protein>
<dbReference type="Pfam" id="PF00090">
    <property type="entry name" value="TSP_1"/>
    <property type="match status" value="1"/>
</dbReference>
<dbReference type="InterPro" id="IPR009030">
    <property type="entry name" value="Growth_fac_rcpt_cys_sf"/>
</dbReference>
<dbReference type="Gene3D" id="2.10.50.10">
    <property type="entry name" value="Tumor Necrosis Factor Receptor, subunit A, domain 2"/>
    <property type="match status" value="1"/>
</dbReference>
<dbReference type="InterPro" id="IPR011641">
    <property type="entry name" value="Tyr-kin_ephrin_A/B_rcpt-like"/>
</dbReference>
<dbReference type="AlphaFoldDB" id="A0A9D4J5H3"/>
<organism evidence="3 4">
    <name type="scientific">Dreissena polymorpha</name>
    <name type="common">Zebra mussel</name>
    <name type="synonym">Mytilus polymorpha</name>
    <dbReference type="NCBI Taxonomy" id="45954"/>
    <lineage>
        <taxon>Eukaryota</taxon>
        <taxon>Metazoa</taxon>
        <taxon>Spiralia</taxon>
        <taxon>Lophotrochozoa</taxon>
        <taxon>Mollusca</taxon>
        <taxon>Bivalvia</taxon>
        <taxon>Autobranchia</taxon>
        <taxon>Heteroconchia</taxon>
        <taxon>Euheterodonta</taxon>
        <taxon>Imparidentia</taxon>
        <taxon>Neoheterodontei</taxon>
        <taxon>Myida</taxon>
        <taxon>Dreissenoidea</taxon>
        <taxon>Dreissenidae</taxon>
        <taxon>Dreissena</taxon>
    </lineage>
</organism>
<accession>A0A9D4J5H3</accession>
<evidence type="ECO:0000313" key="3">
    <source>
        <dbReference type="EMBL" id="KAH3796057.1"/>
    </source>
</evidence>
<name>A0A9D4J5H3_DREPO</name>
<dbReference type="InterPro" id="IPR036383">
    <property type="entry name" value="TSP1_rpt_sf"/>
</dbReference>
<proteinExistence type="predicted"/>
<reference evidence="3" key="1">
    <citation type="journal article" date="2019" name="bioRxiv">
        <title>The Genome of the Zebra Mussel, Dreissena polymorpha: A Resource for Invasive Species Research.</title>
        <authorList>
            <person name="McCartney M.A."/>
            <person name="Auch B."/>
            <person name="Kono T."/>
            <person name="Mallez S."/>
            <person name="Zhang Y."/>
            <person name="Obille A."/>
            <person name="Becker A."/>
            <person name="Abrahante J.E."/>
            <person name="Garbe J."/>
            <person name="Badalamenti J.P."/>
            <person name="Herman A."/>
            <person name="Mangelson H."/>
            <person name="Liachko I."/>
            <person name="Sullivan S."/>
            <person name="Sone E.D."/>
            <person name="Koren S."/>
            <person name="Silverstein K.A.T."/>
            <person name="Beckman K.B."/>
            <person name="Gohl D.M."/>
        </authorList>
    </citation>
    <scope>NUCLEOTIDE SEQUENCE</scope>
    <source>
        <strain evidence="3">Duluth1</strain>
        <tissue evidence="3">Whole animal</tissue>
    </source>
</reference>
<reference evidence="3" key="2">
    <citation type="submission" date="2020-11" db="EMBL/GenBank/DDBJ databases">
        <authorList>
            <person name="McCartney M.A."/>
            <person name="Auch B."/>
            <person name="Kono T."/>
            <person name="Mallez S."/>
            <person name="Becker A."/>
            <person name="Gohl D.M."/>
            <person name="Silverstein K.A.T."/>
            <person name="Koren S."/>
            <person name="Bechman K.B."/>
            <person name="Herman A."/>
            <person name="Abrahante J.E."/>
            <person name="Garbe J."/>
        </authorList>
    </citation>
    <scope>NUCLEOTIDE SEQUENCE</scope>
    <source>
        <strain evidence="3">Duluth1</strain>
        <tissue evidence="3">Whole animal</tissue>
    </source>
</reference>
<gene>
    <name evidence="3" type="ORF">DPMN_149622</name>
</gene>
<keyword evidence="4" id="KW-1185">Reference proteome</keyword>
<evidence type="ECO:0000259" key="2">
    <source>
        <dbReference type="Pfam" id="PF07699"/>
    </source>
</evidence>
<dbReference type="SMART" id="SM01411">
    <property type="entry name" value="Ephrin_rec_like"/>
    <property type="match status" value="1"/>
</dbReference>
<comment type="caution">
    <text evidence="3">The sequence shown here is derived from an EMBL/GenBank/DDBJ whole genome shotgun (WGS) entry which is preliminary data.</text>
</comment>
<dbReference type="EMBL" id="JAIWYP010000007">
    <property type="protein sequence ID" value="KAH3796057.1"/>
    <property type="molecule type" value="Genomic_DNA"/>
</dbReference>
<feature type="domain" description="Tyrosine-protein kinase ephrin type A/B receptor-like" evidence="2">
    <location>
        <begin position="272"/>
        <end position="310"/>
    </location>
</feature>
<dbReference type="Gene3D" id="2.20.100.10">
    <property type="entry name" value="Thrombospondin type-1 (TSP1) repeat"/>
    <property type="match status" value="1"/>
</dbReference>
<evidence type="ECO:0000313" key="4">
    <source>
        <dbReference type="Proteomes" id="UP000828390"/>
    </source>
</evidence>
<sequence>MRARACSYPAPENGGSNCTGNDTEIQTCTMSDLCVYECDVNPSDPLHGSMNCSWTGQGARQCLPFCEEGYAFDSELFLDNIVCGPDTGFEWNIRNNQNPDVQIGTCTEIKPADKNTHIYSGEYEDLTREVSVRARTNVSTVIRSTVQAGVDGLHCVQNGHCSMRSLEVTGMMAGIKNSRPYRNTELVGFEVEISCTPVKDPRSCYDKLEAAYFTLQRLVNESRFSILVDQTRYDIVSNGTSVYGEVSCPPGTVEIDFFCVQCGPGSYPVDYYCERCPRGTYKEDFTSPECTPCPSGWTTNGLQTRNASLCNVQLSRPEEHFQVWIVAVVCAVAITLELAFLVYCCMYRCEHARRHRTDNTQEILEGSIELADVFGGVSNTYSEWTRMQDGSYIYNPSRSTGIYRSESLIY</sequence>
<dbReference type="InterPro" id="IPR000884">
    <property type="entry name" value="TSP1_rpt"/>
</dbReference>
<keyword evidence="1" id="KW-0472">Membrane</keyword>
<keyword evidence="1" id="KW-0812">Transmembrane</keyword>